<dbReference type="EMBL" id="UINC01099257">
    <property type="protein sequence ID" value="SVC58386.1"/>
    <property type="molecule type" value="Genomic_DNA"/>
</dbReference>
<dbReference type="GO" id="GO:0015889">
    <property type="term" value="P:cobalamin transport"/>
    <property type="evidence" value="ECO:0007669"/>
    <property type="project" value="TreeGrafter"/>
</dbReference>
<evidence type="ECO:0000256" key="5">
    <source>
        <dbReference type="ARBA" id="ARBA00023077"/>
    </source>
</evidence>
<dbReference type="SUPFAM" id="SSF56935">
    <property type="entry name" value="Porins"/>
    <property type="match status" value="1"/>
</dbReference>
<evidence type="ECO:0000256" key="1">
    <source>
        <dbReference type="ARBA" id="ARBA00004571"/>
    </source>
</evidence>
<accession>A0A382NBF9</accession>
<feature type="non-terminal residue" evidence="9">
    <location>
        <position position="1"/>
    </location>
</feature>
<proteinExistence type="predicted"/>
<evidence type="ECO:0000256" key="6">
    <source>
        <dbReference type="ARBA" id="ARBA00023136"/>
    </source>
</evidence>
<dbReference type="Pfam" id="PF00593">
    <property type="entry name" value="TonB_dep_Rec_b-barrel"/>
    <property type="match status" value="1"/>
</dbReference>
<reference evidence="9" key="1">
    <citation type="submission" date="2018-05" db="EMBL/GenBank/DDBJ databases">
        <authorList>
            <person name="Lanie J.A."/>
            <person name="Ng W.-L."/>
            <person name="Kazmierczak K.M."/>
            <person name="Andrzejewski T.M."/>
            <person name="Davidsen T.M."/>
            <person name="Wayne K.J."/>
            <person name="Tettelin H."/>
            <person name="Glass J.I."/>
            <person name="Rusch D."/>
            <person name="Podicherti R."/>
            <person name="Tsui H.-C.T."/>
            <person name="Winkler M.E."/>
        </authorList>
    </citation>
    <scope>NUCLEOTIDE SEQUENCE</scope>
</reference>
<comment type="subcellular location">
    <subcellularLocation>
        <location evidence="1">Cell outer membrane</location>
        <topology evidence="1">Multi-pass membrane protein</topology>
    </subcellularLocation>
</comment>
<keyword evidence="6" id="KW-0472">Membrane</keyword>
<evidence type="ECO:0000256" key="7">
    <source>
        <dbReference type="ARBA" id="ARBA00023237"/>
    </source>
</evidence>
<keyword evidence="5" id="KW-0798">TonB box</keyword>
<dbReference type="PANTHER" id="PTHR30069:SF53">
    <property type="entry name" value="COLICIN I RECEPTOR-RELATED"/>
    <property type="match status" value="1"/>
</dbReference>
<dbReference type="Gene3D" id="2.40.170.20">
    <property type="entry name" value="TonB-dependent receptor, beta-barrel domain"/>
    <property type="match status" value="1"/>
</dbReference>
<dbReference type="GO" id="GO:0009279">
    <property type="term" value="C:cell outer membrane"/>
    <property type="evidence" value="ECO:0007669"/>
    <property type="project" value="UniProtKB-SubCell"/>
</dbReference>
<keyword evidence="2" id="KW-0813">Transport</keyword>
<sequence>IVSLRHWEASGLTEYLDFFLSPLDHDFETSSTSLEFSSSFDKKIESRIIISQVADDIAQNQSADFAESSRLSIDWQLSWSSDQHKVAGGLYYVDEEASVCSFGSSFDVTTATSALFIQDQWSAGRHQAFIAARFTNHETFGNETTWNAEYAFELNEKWTLRAGFGRAFRAPDATDRFGWGGDPNLKPELSDETQLSISYNRGNQNSLSLQFYESYISDLIEFNLATFELANIAEAKIRGAELSWNYQRNDFSVRSSIIKQRADNPLDDVRLLRRAEESVTVSIIKNIGQHRIGLSLLASGDREDFGQVNLPGYVLVNLTGQIAIGDNWRLNGRIENLLDRKYETASGFRMQEMSGFVELNYAWQ</sequence>
<keyword evidence="3" id="KW-0812">Transmembrane</keyword>
<dbReference type="InterPro" id="IPR039426">
    <property type="entry name" value="TonB-dep_rcpt-like"/>
</dbReference>
<protein>
    <recommendedName>
        <fullName evidence="8">TonB-dependent receptor-like beta-barrel domain-containing protein</fullName>
    </recommendedName>
</protein>
<dbReference type="PROSITE" id="PS52016">
    <property type="entry name" value="TONB_DEPENDENT_REC_3"/>
    <property type="match status" value="1"/>
</dbReference>
<organism evidence="9">
    <name type="scientific">marine metagenome</name>
    <dbReference type="NCBI Taxonomy" id="408172"/>
    <lineage>
        <taxon>unclassified sequences</taxon>
        <taxon>metagenomes</taxon>
        <taxon>ecological metagenomes</taxon>
    </lineage>
</organism>
<evidence type="ECO:0000256" key="3">
    <source>
        <dbReference type="ARBA" id="ARBA00022692"/>
    </source>
</evidence>
<dbReference type="PANTHER" id="PTHR30069">
    <property type="entry name" value="TONB-DEPENDENT OUTER MEMBRANE RECEPTOR"/>
    <property type="match status" value="1"/>
</dbReference>
<dbReference type="AlphaFoldDB" id="A0A382NBF9"/>
<evidence type="ECO:0000259" key="8">
    <source>
        <dbReference type="Pfam" id="PF00593"/>
    </source>
</evidence>
<dbReference type="InterPro" id="IPR000531">
    <property type="entry name" value="Beta-barrel_TonB"/>
</dbReference>
<evidence type="ECO:0000256" key="2">
    <source>
        <dbReference type="ARBA" id="ARBA00022448"/>
    </source>
</evidence>
<gene>
    <name evidence="9" type="ORF">METZ01_LOCUS311240</name>
</gene>
<evidence type="ECO:0000256" key="4">
    <source>
        <dbReference type="ARBA" id="ARBA00022729"/>
    </source>
</evidence>
<name>A0A382NBF9_9ZZZZ</name>
<dbReference type="InterPro" id="IPR036942">
    <property type="entry name" value="Beta-barrel_TonB_sf"/>
</dbReference>
<keyword evidence="4" id="KW-0732">Signal</keyword>
<feature type="domain" description="TonB-dependent receptor-like beta-barrel" evidence="8">
    <location>
        <begin position="61"/>
        <end position="337"/>
    </location>
</feature>
<keyword evidence="7" id="KW-0998">Cell outer membrane</keyword>
<evidence type="ECO:0000313" key="9">
    <source>
        <dbReference type="EMBL" id="SVC58386.1"/>
    </source>
</evidence>